<sequence>MLKLIGAVLLAGGGAYLGLSATARLERRVRSIRAMLGALELLERELTFRLTPMPALLERLARQAQPPVNIFFARCLSGLSDLGERTLSELWNEALEAVPMELGQEDLMILRELGGILGRYDGEGQGEALALAQARLGQCLAAAAEERTRLGRVYGALGLSVGAFLVILLL</sequence>
<dbReference type="EMBL" id="FLUN01000001">
    <property type="protein sequence ID" value="SBW03549.1"/>
    <property type="molecule type" value="Genomic_DNA"/>
</dbReference>
<name>A0A212JVR7_9FIRM</name>
<accession>A0A212JVR7</accession>
<dbReference type="PIRSF" id="PIRSF021435">
    <property type="entry name" value="SpoIIIAB"/>
    <property type="match status" value="1"/>
</dbReference>
<keyword evidence="1" id="KW-1133">Transmembrane helix</keyword>
<proteinExistence type="predicted"/>
<dbReference type="AlphaFoldDB" id="A0A212JVR7"/>
<keyword evidence="1" id="KW-0472">Membrane</keyword>
<evidence type="ECO:0000313" key="2">
    <source>
        <dbReference type="EMBL" id="SBW03549.1"/>
    </source>
</evidence>
<feature type="transmembrane region" description="Helical" evidence="1">
    <location>
        <begin position="153"/>
        <end position="169"/>
    </location>
</feature>
<gene>
    <name evidence="2" type="ORF">KL86CLO1_11793</name>
</gene>
<reference evidence="2" key="1">
    <citation type="submission" date="2016-04" db="EMBL/GenBank/DDBJ databases">
        <authorList>
            <person name="Evans L.H."/>
            <person name="Alamgir A."/>
            <person name="Owens N."/>
            <person name="Weber N.D."/>
            <person name="Virtaneva K."/>
            <person name="Barbian K."/>
            <person name="Babar A."/>
            <person name="Rosenke K."/>
        </authorList>
    </citation>
    <scope>NUCLEOTIDE SEQUENCE</scope>
    <source>
        <strain evidence="2">86</strain>
    </source>
</reference>
<dbReference type="Pfam" id="PF09548">
    <property type="entry name" value="Spore_III_AB"/>
    <property type="match status" value="1"/>
</dbReference>
<dbReference type="InterPro" id="IPR014198">
    <property type="entry name" value="Spore_III_AB"/>
</dbReference>
<evidence type="ECO:0000256" key="1">
    <source>
        <dbReference type="SAM" id="Phobius"/>
    </source>
</evidence>
<organism evidence="2">
    <name type="scientific">uncultured Eubacteriales bacterium</name>
    <dbReference type="NCBI Taxonomy" id="172733"/>
    <lineage>
        <taxon>Bacteria</taxon>
        <taxon>Bacillati</taxon>
        <taxon>Bacillota</taxon>
        <taxon>Clostridia</taxon>
        <taxon>Eubacteriales</taxon>
        <taxon>environmental samples</taxon>
    </lineage>
</organism>
<protein>
    <submittedName>
        <fullName evidence="2">Stage III sporulation protein AB</fullName>
    </submittedName>
</protein>
<keyword evidence="1" id="KW-0812">Transmembrane</keyword>